<gene>
    <name evidence="8" type="ORF">E6W39_10895</name>
</gene>
<dbReference type="InterPro" id="IPR000092">
    <property type="entry name" value="Polyprenyl_synt"/>
</dbReference>
<evidence type="ECO:0000256" key="2">
    <source>
        <dbReference type="ARBA" id="ARBA00006706"/>
    </source>
</evidence>
<dbReference type="SFLD" id="SFLDS00005">
    <property type="entry name" value="Isoprenoid_Synthase_Type_I"/>
    <property type="match status" value="1"/>
</dbReference>
<comment type="cofactor">
    <cofactor evidence="1">
        <name>Mg(2+)</name>
        <dbReference type="ChEBI" id="CHEBI:18420"/>
    </cofactor>
</comment>
<keyword evidence="4" id="KW-0479">Metal-binding</keyword>
<dbReference type="Pfam" id="PF00348">
    <property type="entry name" value="polyprenyl_synt"/>
    <property type="match status" value="1"/>
</dbReference>
<reference evidence="8 9" key="1">
    <citation type="submission" date="2019-06" db="EMBL/GenBank/DDBJ databases">
        <title>Description of Kitasatospora acidophila sp. nov. isolated from pine grove soil, and reclassification of Streptomyces novaecaesareae to Kitasatospora novaeceasareae comb. nov.</title>
        <authorList>
            <person name="Kim M.J."/>
        </authorList>
    </citation>
    <scope>NUCLEOTIDE SEQUENCE [LARGE SCALE GENOMIC DNA]</scope>
    <source>
        <strain evidence="8 9">MMS16-CNU292</strain>
    </source>
</reference>
<evidence type="ECO:0000256" key="4">
    <source>
        <dbReference type="ARBA" id="ARBA00022723"/>
    </source>
</evidence>
<dbReference type="RefSeq" id="WP_141633363.1">
    <property type="nucleotide sequence ID" value="NZ_VIGB01000003.1"/>
</dbReference>
<dbReference type="SUPFAM" id="SSF48576">
    <property type="entry name" value="Terpenoid synthases"/>
    <property type="match status" value="1"/>
</dbReference>
<dbReference type="GO" id="GO:0046872">
    <property type="term" value="F:metal ion binding"/>
    <property type="evidence" value="ECO:0007669"/>
    <property type="project" value="UniProtKB-KW"/>
</dbReference>
<protein>
    <submittedName>
        <fullName evidence="8">Polyprenyl synthetase family protein</fullName>
    </submittedName>
</protein>
<dbReference type="Gene3D" id="1.10.600.10">
    <property type="entry name" value="Farnesyl Diphosphate Synthase"/>
    <property type="match status" value="1"/>
</dbReference>
<dbReference type="OrthoDB" id="4497239at2"/>
<organism evidence="8 9">
    <name type="scientific">Kitasatospora acidiphila</name>
    <dbReference type="NCBI Taxonomy" id="2567942"/>
    <lineage>
        <taxon>Bacteria</taxon>
        <taxon>Bacillati</taxon>
        <taxon>Actinomycetota</taxon>
        <taxon>Actinomycetes</taxon>
        <taxon>Kitasatosporales</taxon>
        <taxon>Streptomycetaceae</taxon>
        <taxon>Kitasatospora</taxon>
    </lineage>
</organism>
<dbReference type="Proteomes" id="UP000319103">
    <property type="component" value="Unassembled WGS sequence"/>
</dbReference>
<keyword evidence="3 7" id="KW-0808">Transferase</keyword>
<dbReference type="PANTHER" id="PTHR43281">
    <property type="entry name" value="FARNESYL DIPHOSPHATE SYNTHASE"/>
    <property type="match status" value="1"/>
</dbReference>
<comment type="caution">
    <text evidence="8">The sequence shown here is derived from an EMBL/GenBank/DDBJ whole genome shotgun (WGS) entry which is preliminary data.</text>
</comment>
<keyword evidence="9" id="KW-1185">Reference proteome</keyword>
<proteinExistence type="inferred from homology"/>
<evidence type="ECO:0000313" key="9">
    <source>
        <dbReference type="Proteomes" id="UP000319103"/>
    </source>
</evidence>
<evidence type="ECO:0000256" key="5">
    <source>
        <dbReference type="ARBA" id="ARBA00022842"/>
    </source>
</evidence>
<evidence type="ECO:0000313" key="8">
    <source>
        <dbReference type="EMBL" id="TQF02673.1"/>
    </source>
</evidence>
<evidence type="ECO:0000256" key="3">
    <source>
        <dbReference type="ARBA" id="ARBA00022679"/>
    </source>
</evidence>
<name>A0A540W0Z7_9ACTN</name>
<dbReference type="AlphaFoldDB" id="A0A540W0Z7"/>
<keyword evidence="5" id="KW-0460">Magnesium</keyword>
<dbReference type="GO" id="GO:0008299">
    <property type="term" value="P:isoprenoid biosynthetic process"/>
    <property type="evidence" value="ECO:0007669"/>
    <property type="project" value="UniProtKB-KW"/>
</dbReference>
<accession>A0A540W0Z7</accession>
<dbReference type="PROSITE" id="PS00723">
    <property type="entry name" value="POLYPRENYL_SYNTHASE_1"/>
    <property type="match status" value="1"/>
</dbReference>
<dbReference type="InterPro" id="IPR033749">
    <property type="entry name" value="Polyprenyl_synt_CS"/>
</dbReference>
<dbReference type="EMBL" id="VIGB01000003">
    <property type="protein sequence ID" value="TQF02673.1"/>
    <property type="molecule type" value="Genomic_DNA"/>
</dbReference>
<evidence type="ECO:0000256" key="7">
    <source>
        <dbReference type="RuleBase" id="RU004466"/>
    </source>
</evidence>
<evidence type="ECO:0000256" key="6">
    <source>
        <dbReference type="ARBA" id="ARBA00023229"/>
    </source>
</evidence>
<dbReference type="GO" id="GO:0004659">
    <property type="term" value="F:prenyltransferase activity"/>
    <property type="evidence" value="ECO:0007669"/>
    <property type="project" value="InterPro"/>
</dbReference>
<evidence type="ECO:0000256" key="1">
    <source>
        <dbReference type="ARBA" id="ARBA00001946"/>
    </source>
</evidence>
<dbReference type="PANTHER" id="PTHR43281:SF1">
    <property type="entry name" value="FARNESYL DIPHOSPHATE SYNTHASE"/>
    <property type="match status" value="1"/>
</dbReference>
<sequence length="364" mass="40030">MTDAGGPDEQLLHRAAGYARRFNTLFEEYFDTLGTRLDAPSSSRFTPACLELLRELSLRGGKRMRVVLLHEAARLVTAEPVDGLDAAALSIELLQTHGLVHDDLIDDSPTRRGGPSTYYAYREQFPHHPHAAVGLTVLAGDLALALSLQVLLDAKVPGAVRQAMTEVQTRAATDTFMGQIIDLERDFTPTAPDEDLLHRVADYKSARYSILAPLQLGLLAAGEQPALFEQDLRRYARLVGICGQLRDDYLDLFGDAATMGKPTGTDIRDGKHSHTVSALLSAPLGDAERAVLEAALGDPACTPETIAAVREIGERRGVADRMRADMRRHAEQACLLAADWRPRWRAEAVTFFERLPLWSVERAM</sequence>
<dbReference type="InterPro" id="IPR008949">
    <property type="entry name" value="Isoprenoid_synthase_dom_sf"/>
</dbReference>
<dbReference type="CDD" id="cd00685">
    <property type="entry name" value="Trans_IPPS_HT"/>
    <property type="match status" value="1"/>
</dbReference>
<comment type="similarity">
    <text evidence="2 7">Belongs to the FPP/GGPP synthase family.</text>
</comment>
<keyword evidence="6" id="KW-0414">Isoprene biosynthesis</keyword>